<dbReference type="EMBL" id="JACGWO010000005">
    <property type="protein sequence ID" value="KAK4427929.1"/>
    <property type="molecule type" value="Genomic_DNA"/>
</dbReference>
<evidence type="ECO:0000313" key="1">
    <source>
        <dbReference type="EMBL" id="KAK4427929.1"/>
    </source>
</evidence>
<sequence>MYDIVHDFAQFLKKTKSQDVDGSVKAKENWSIQAKVHNEAHWEFDSVEASGLESQFSSRRDSKFPGWISSSLNHLKVSRCDYISSLPCLGKFPEFSLEGMGGLKFVGREFLGIAGIPIINGSSGVVISFPKLKKLTFKLCSD</sequence>
<comment type="caution">
    <text evidence="1">The sequence shown here is derived from an EMBL/GenBank/DDBJ whole genome shotgun (WGS) entry which is preliminary data.</text>
</comment>
<reference evidence="1" key="1">
    <citation type="submission" date="2020-06" db="EMBL/GenBank/DDBJ databases">
        <authorList>
            <person name="Li T."/>
            <person name="Hu X."/>
            <person name="Zhang T."/>
            <person name="Song X."/>
            <person name="Zhang H."/>
            <person name="Dai N."/>
            <person name="Sheng W."/>
            <person name="Hou X."/>
            <person name="Wei L."/>
        </authorList>
    </citation>
    <scope>NUCLEOTIDE SEQUENCE</scope>
    <source>
        <strain evidence="1">3651</strain>
        <tissue evidence="1">Leaf</tissue>
    </source>
</reference>
<name>A0AAE1YCY3_9LAMI</name>
<protein>
    <submittedName>
        <fullName evidence="1">Uncharacterized protein</fullName>
    </submittedName>
</protein>
<dbReference type="AlphaFoldDB" id="A0AAE1YCY3"/>
<reference evidence="1" key="2">
    <citation type="journal article" date="2024" name="Plant">
        <title>Genomic evolution and insights into agronomic trait innovations of Sesamum species.</title>
        <authorList>
            <person name="Miao H."/>
            <person name="Wang L."/>
            <person name="Qu L."/>
            <person name="Liu H."/>
            <person name="Sun Y."/>
            <person name="Le M."/>
            <person name="Wang Q."/>
            <person name="Wei S."/>
            <person name="Zheng Y."/>
            <person name="Lin W."/>
            <person name="Duan Y."/>
            <person name="Cao H."/>
            <person name="Xiong S."/>
            <person name="Wang X."/>
            <person name="Wei L."/>
            <person name="Li C."/>
            <person name="Ma Q."/>
            <person name="Ju M."/>
            <person name="Zhao R."/>
            <person name="Li G."/>
            <person name="Mu C."/>
            <person name="Tian Q."/>
            <person name="Mei H."/>
            <person name="Zhang T."/>
            <person name="Gao T."/>
            <person name="Zhang H."/>
        </authorList>
    </citation>
    <scope>NUCLEOTIDE SEQUENCE</scope>
    <source>
        <strain evidence="1">3651</strain>
    </source>
</reference>
<evidence type="ECO:0000313" key="2">
    <source>
        <dbReference type="Proteomes" id="UP001293254"/>
    </source>
</evidence>
<dbReference type="Proteomes" id="UP001293254">
    <property type="component" value="Unassembled WGS sequence"/>
</dbReference>
<gene>
    <name evidence="1" type="ORF">Salat_1561900</name>
</gene>
<organism evidence="1 2">
    <name type="scientific">Sesamum alatum</name>
    <dbReference type="NCBI Taxonomy" id="300844"/>
    <lineage>
        <taxon>Eukaryota</taxon>
        <taxon>Viridiplantae</taxon>
        <taxon>Streptophyta</taxon>
        <taxon>Embryophyta</taxon>
        <taxon>Tracheophyta</taxon>
        <taxon>Spermatophyta</taxon>
        <taxon>Magnoliopsida</taxon>
        <taxon>eudicotyledons</taxon>
        <taxon>Gunneridae</taxon>
        <taxon>Pentapetalae</taxon>
        <taxon>asterids</taxon>
        <taxon>lamiids</taxon>
        <taxon>Lamiales</taxon>
        <taxon>Pedaliaceae</taxon>
        <taxon>Sesamum</taxon>
    </lineage>
</organism>
<keyword evidence="2" id="KW-1185">Reference proteome</keyword>
<accession>A0AAE1YCY3</accession>
<proteinExistence type="predicted"/>